<keyword evidence="3" id="KW-1185">Reference proteome</keyword>
<dbReference type="PANTHER" id="PTHR42943:SF13">
    <property type="entry name" value="GLUTATHIONE S-TRANSFERASE KAPPA-RELATED"/>
    <property type="match status" value="1"/>
</dbReference>
<dbReference type="InterPro" id="IPR036249">
    <property type="entry name" value="Thioredoxin-like_sf"/>
</dbReference>
<accession>A0AAD5WV98</accession>
<organism evidence="2 3">
    <name type="scientific">Zalerion maritima</name>
    <dbReference type="NCBI Taxonomy" id="339359"/>
    <lineage>
        <taxon>Eukaryota</taxon>
        <taxon>Fungi</taxon>
        <taxon>Dikarya</taxon>
        <taxon>Ascomycota</taxon>
        <taxon>Pezizomycotina</taxon>
        <taxon>Sordariomycetes</taxon>
        <taxon>Lulworthiomycetidae</taxon>
        <taxon>Lulworthiales</taxon>
        <taxon>Lulworthiaceae</taxon>
        <taxon>Zalerion</taxon>
    </lineage>
</organism>
<dbReference type="GO" id="GO:0004364">
    <property type="term" value="F:glutathione transferase activity"/>
    <property type="evidence" value="ECO:0007669"/>
    <property type="project" value="TreeGrafter"/>
</dbReference>
<evidence type="ECO:0000313" key="2">
    <source>
        <dbReference type="EMBL" id="KAJ2906877.1"/>
    </source>
</evidence>
<dbReference type="AlphaFoldDB" id="A0AAD5WV98"/>
<dbReference type="GO" id="GO:0006749">
    <property type="term" value="P:glutathione metabolic process"/>
    <property type="evidence" value="ECO:0007669"/>
    <property type="project" value="TreeGrafter"/>
</dbReference>
<sequence>MGGKLDVYLDIASLYSYVAFAYLQQHTSELAAHGVEIEYHPVLLGAINASTGNRPPWTVPAKASYLKHDASRSLSRVSLPPSTAMPPDFMARANTLLPLRCLTYIKYNFPPPPSSTSPPSRDKHPQNGSETFVAALAQLLKSFWIDHSDLNDPSVLSSALLSATSNFAPVFASPGQVAQVVSAAQSDATLKAKVKDRTREAVEEKGAFGAPWIWATNDAGKGEPFFGSDRFHHVYLHLGVPFTDVTIVPPASRAPGGSGGKTKL</sequence>
<protein>
    <submittedName>
        <fullName evidence="2">DSBA-like thioredoxin domain-containing protein</fullName>
    </submittedName>
</protein>
<dbReference type="GO" id="GO:0005777">
    <property type="term" value="C:peroxisome"/>
    <property type="evidence" value="ECO:0007669"/>
    <property type="project" value="TreeGrafter"/>
</dbReference>
<dbReference type="InterPro" id="IPR001853">
    <property type="entry name" value="DSBA-like_thioredoxin_dom"/>
</dbReference>
<feature type="domain" description="DSBA-like thioredoxin" evidence="1">
    <location>
        <begin position="5"/>
        <end position="80"/>
    </location>
</feature>
<dbReference type="PANTHER" id="PTHR42943">
    <property type="entry name" value="GLUTATHIONE S-TRANSFERASE KAPPA"/>
    <property type="match status" value="1"/>
</dbReference>
<comment type="caution">
    <text evidence="2">The sequence shown here is derived from an EMBL/GenBank/DDBJ whole genome shotgun (WGS) entry which is preliminary data.</text>
</comment>
<dbReference type="GO" id="GO:0005739">
    <property type="term" value="C:mitochondrion"/>
    <property type="evidence" value="ECO:0007669"/>
    <property type="project" value="TreeGrafter"/>
</dbReference>
<proteinExistence type="predicted"/>
<dbReference type="Pfam" id="PF01323">
    <property type="entry name" value="DSBA"/>
    <property type="match status" value="1"/>
</dbReference>
<gene>
    <name evidence="2" type="ORF">MKZ38_010375</name>
</gene>
<evidence type="ECO:0000259" key="1">
    <source>
        <dbReference type="Pfam" id="PF01323"/>
    </source>
</evidence>
<dbReference type="Gene3D" id="3.40.30.10">
    <property type="entry name" value="Glutaredoxin"/>
    <property type="match status" value="1"/>
</dbReference>
<dbReference type="Proteomes" id="UP001201980">
    <property type="component" value="Unassembled WGS sequence"/>
</dbReference>
<dbReference type="InterPro" id="IPR051924">
    <property type="entry name" value="GST_Kappa/NadH"/>
</dbReference>
<evidence type="ECO:0000313" key="3">
    <source>
        <dbReference type="Proteomes" id="UP001201980"/>
    </source>
</evidence>
<dbReference type="SUPFAM" id="SSF52833">
    <property type="entry name" value="Thioredoxin-like"/>
    <property type="match status" value="1"/>
</dbReference>
<dbReference type="EMBL" id="JAKWBI020000008">
    <property type="protein sequence ID" value="KAJ2906877.1"/>
    <property type="molecule type" value="Genomic_DNA"/>
</dbReference>
<reference evidence="2" key="1">
    <citation type="submission" date="2022-07" db="EMBL/GenBank/DDBJ databases">
        <title>Draft genome sequence of Zalerion maritima ATCC 34329, a (micro)plastics degrading marine fungus.</title>
        <authorList>
            <person name="Paco A."/>
            <person name="Goncalves M.F.M."/>
            <person name="Rocha-Santos T.A.P."/>
            <person name="Alves A."/>
        </authorList>
    </citation>
    <scope>NUCLEOTIDE SEQUENCE</scope>
    <source>
        <strain evidence="2">ATCC 34329</strain>
    </source>
</reference>
<dbReference type="GO" id="GO:0004602">
    <property type="term" value="F:glutathione peroxidase activity"/>
    <property type="evidence" value="ECO:0007669"/>
    <property type="project" value="TreeGrafter"/>
</dbReference>
<name>A0AAD5WV98_9PEZI</name>